<gene>
    <name evidence="3" type="ORF">Stube_48700</name>
</gene>
<dbReference type="PANTHER" id="PTHR11487:SF0">
    <property type="entry name" value="S-ACYL FATTY ACID SYNTHASE THIOESTERASE, MEDIUM CHAIN"/>
    <property type="match status" value="1"/>
</dbReference>
<proteinExistence type="inferred from homology"/>
<dbReference type="GeneID" id="96285955"/>
<organism evidence="3 4">
    <name type="scientific">Streptomyces tubercidicus</name>
    <dbReference type="NCBI Taxonomy" id="47759"/>
    <lineage>
        <taxon>Bacteria</taxon>
        <taxon>Bacillati</taxon>
        <taxon>Actinomycetota</taxon>
        <taxon>Actinomycetes</taxon>
        <taxon>Kitasatosporales</taxon>
        <taxon>Streptomycetaceae</taxon>
        <taxon>Streptomyces</taxon>
    </lineage>
</organism>
<accession>A0A640UXJ8</accession>
<reference evidence="3 4" key="1">
    <citation type="submission" date="2019-12" db="EMBL/GenBank/DDBJ databases">
        <title>Whole genome shotgun sequence of Streptomyces tubercidicus NBRC 13090.</title>
        <authorList>
            <person name="Ichikawa N."/>
            <person name="Kimura A."/>
            <person name="Kitahashi Y."/>
            <person name="Komaki H."/>
            <person name="Tamura T."/>
        </authorList>
    </citation>
    <scope>NUCLEOTIDE SEQUENCE [LARGE SCALE GENOMIC DNA]</scope>
    <source>
        <strain evidence="3 4">NBRC 13090</strain>
    </source>
</reference>
<comment type="similarity">
    <text evidence="1">Belongs to the thioesterase family.</text>
</comment>
<protein>
    <submittedName>
        <fullName evidence="3">Thioesterase</fullName>
    </submittedName>
</protein>
<evidence type="ECO:0000313" key="4">
    <source>
        <dbReference type="Proteomes" id="UP000431826"/>
    </source>
</evidence>
<name>A0A640UXJ8_9ACTN</name>
<feature type="domain" description="Thioesterase" evidence="2">
    <location>
        <begin position="24"/>
        <end position="235"/>
    </location>
</feature>
<dbReference type="InterPro" id="IPR029058">
    <property type="entry name" value="AB_hydrolase_fold"/>
</dbReference>
<dbReference type="Proteomes" id="UP000431826">
    <property type="component" value="Unassembled WGS sequence"/>
</dbReference>
<dbReference type="RefSeq" id="WP_159746348.1">
    <property type="nucleotide sequence ID" value="NZ_BLIR01000001.1"/>
</dbReference>
<comment type="caution">
    <text evidence="3">The sequence shown here is derived from an EMBL/GenBank/DDBJ whole genome shotgun (WGS) entry which is preliminary data.</text>
</comment>
<dbReference type="AlphaFoldDB" id="A0A640UXJ8"/>
<dbReference type="InterPro" id="IPR012223">
    <property type="entry name" value="TEII"/>
</dbReference>
<dbReference type="Gene3D" id="3.40.50.1820">
    <property type="entry name" value="alpha/beta hydrolase"/>
    <property type="match status" value="1"/>
</dbReference>
<dbReference type="SUPFAM" id="SSF53474">
    <property type="entry name" value="alpha/beta-Hydrolases"/>
    <property type="match status" value="1"/>
</dbReference>
<dbReference type="OrthoDB" id="8480037at2"/>
<dbReference type="PANTHER" id="PTHR11487">
    <property type="entry name" value="THIOESTERASE"/>
    <property type="match status" value="1"/>
</dbReference>
<evidence type="ECO:0000259" key="2">
    <source>
        <dbReference type="Pfam" id="PF00975"/>
    </source>
</evidence>
<keyword evidence="4" id="KW-1185">Reference proteome</keyword>
<dbReference type="InterPro" id="IPR001031">
    <property type="entry name" value="Thioesterase"/>
</dbReference>
<dbReference type="Pfam" id="PF00975">
    <property type="entry name" value="Thioesterase"/>
    <property type="match status" value="1"/>
</dbReference>
<dbReference type="GO" id="GO:0008610">
    <property type="term" value="P:lipid biosynthetic process"/>
    <property type="evidence" value="ECO:0007669"/>
    <property type="project" value="TreeGrafter"/>
</dbReference>
<evidence type="ECO:0000313" key="3">
    <source>
        <dbReference type="EMBL" id="GFE40197.1"/>
    </source>
</evidence>
<evidence type="ECO:0000256" key="1">
    <source>
        <dbReference type="ARBA" id="ARBA00007169"/>
    </source>
</evidence>
<sequence>MPPRTGPPRWLARRRERPDAPLNLYVFPHAGGSPGEYLLLSDQLTDLQVWGIQLPGRGARLAEPAHTDLGELVDCLVSQTTFTGSFVFFGHSFGALVAYETARALHAKGLPGPEHLILSSFPAPDTIGTSGSGSSMHTLSDDVFITKAEERWGPLPGPVRTDARLRKLVVEPLRADVGALETYTPRPGPRLDVPATLVTGTAERGGLNVEGWAGHVGAITGRHELPGGHFYFREDPAPLLDLLRATARTVEQAVTTEQTGAPVQWST</sequence>
<dbReference type="EMBL" id="BLIR01000001">
    <property type="protein sequence ID" value="GFE40197.1"/>
    <property type="molecule type" value="Genomic_DNA"/>
</dbReference>